<dbReference type="EMBL" id="CM009298">
    <property type="protein sequence ID" value="PNT18926.1"/>
    <property type="molecule type" value="Genomic_DNA"/>
</dbReference>
<protein>
    <submittedName>
        <fullName evidence="1">Uncharacterized protein</fullName>
    </submittedName>
</protein>
<reference evidence="1 2" key="1">
    <citation type="journal article" date="2006" name="Science">
        <title>The genome of black cottonwood, Populus trichocarpa (Torr. &amp; Gray).</title>
        <authorList>
            <person name="Tuskan G.A."/>
            <person name="Difazio S."/>
            <person name="Jansson S."/>
            <person name="Bohlmann J."/>
            <person name="Grigoriev I."/>
            <person name="Hellsten U."/>
            <person name="Putnam N."/>
            <person name="Ralph S."/>
            <person name="Rombauts S."/>
            <person name="Salamov A."/>
            <person name="Schein J."/>
            <person name="Sterck L."/>
            <person name="Aerts A."/>
            <person name="Bhalerao R.R."/>
            <person name="Bhalerao R.P."/>
            <person name="Blaudez D."/>
            <person name="Boerjan W."/>
            <person name="Brun A."/>
            <person name="Brunner A."/>
            <person name="Busov V."/>
            <person name="Campbell M."/>
            <person name="Carlson J."/>
            <person name="Chalot M."/>
            <person name="Chapman J."/>
            <person name="Chen G.L."/>
            <person name="Cooper D."/>
            <person name="Coutinho P.M."/>
            <person name="Couturier J."/>
            <person name="Covert S."/>
            <person name="Cronk Q."/>
            <person name="Cunningham R."/>
            <person name="Davis J."/>
            <person name="Degroeve S."/>
            <person name="Dejardin A."/>
            <person name="Depamphilis C."/>
            <person name="Detter J."/>
            <person name="Dirks B."/>
            <person name="Dubchak I."/>
            <person name="Duplessis S."/>
            <person name="Ehlting J."/>
            <person name="Ellis B."/>
            <person name="Gendler K."/>
            <person name="Goodstein D."/>
            <person name="Gribskov M."/>
            <person name="Grimwood J."/>
            <person name="Groover A."/>
            <person name="Gunter L."/>
            <person name="Hamberger B."/>
            <person name="Heinze B."/>
            <person name="Helariutta Y."/>
            <person name="Henrissat B."/>
            <person name="Holligan D."/>
            <person name="Holt R."/>
            <person name="Huang W."/>
            <person name="Islam-Faridi N."/>
            <person name="Jones S."/>
            <person name="Jones-Rhoades M."/>
            <person name="Jorgensen R."/>
            <person name="Joshi C."/>
            <person name="Kangasjarvi J."/>
            <person name="Karlsson J."/>
            <person name="Kelleher C."/>
            <person name="Kirkpatrick R."/>
            <person name="Kirst M."/>
            <person name="Kohler A."/>
            <person name="Kalluri U."/>
            <person name="Larimer F."/>
            <person name="Leebens-Mack J."/>
            <person name="Leple J.C."/>
            <person name="Locascio P."/>
            <person name="Lou Y."/>
            <person name="Lucas S."/>
            <person name="Martin F."/>
            <person name="Montanini B."/>
            <person name="Napoli C."/>
            <person name="Nelson D.R."/>
            <person name="Nelson C."/>
            <person name="Nieminen K."/>
            <person name="Nilsson O."/>
            <person name="Pereda V."/>
            <person name="Peter G."/>
            <person name="Philippe R."/>
            <person name="Pilate G."/>
            <person name="Poliakov A."/>
            <person name="Razumovskaya J."/>
            <person name="Richardson P."/>
            <person name="Rinaldi C."/>
            <person name="Ritland K."/>
            <person name="Rouze P."/>
            <person name="Ryaboy D."/>
            <person name="Schmutz J."/>
            <person name="Schrader J."/>
            <person name="Segerman B."/>
            <person name="Shin H."/>
            <person name="Siddiqui A."/>
            <person name="Sterky F."/>
            <person name="Terry A."/>
            <person name="Tsai C.J."/>
            <person name="Uberbacher E."/>
            <person name="Unneberg P."/>
            <person name="Vahala J."/>
            <person name="Wall K."/>
            <person name="Wessler S."/>
            <person name="Yang G."/>
            <person name="Yin T."/>
            <person name="Douglas C."/>
            <person name="Marra M."/>
            <person name="Sandberg G."/>
            <person name="Van de Peer Y."/>
            <person name="Rokhsar D."/>
        </authorList>
    </citation>
    <scope>NUCLEOTIDE SEQUENCE [LARGE SCALE GENOMIC DNA]</scope>
    <source>
        <strain evidence="2">cv. Nisqually</strain>
    </source>
</reference>
<organism evidence="1 2">
    <name type="scientific">Populus trichocarpa</name>
    <name type="common">Western balsam poplar</name>
    <name type="synonym">Populus balsamifera subsp. trichocarpa</name>
    <dbReference type="NCBI Taxonomy" id="3694"/>
    <lineage>
        <taxon>Eukaryota</taxon>
        <taxon>Viridiplantae</taxon>
        <taxon>Streptophyta</taxon>
        <taxon>Embryophyta</taxon>
        <taxon>Tracheophyta</taxon>
        <taxon>Spermatophyta</taxon>
        <taxon>Magnoliopsida</taxon>
        <taxon>eudicotyledons</taxon>
        <taxon>Gunneridae</taxon>
        <taxon>Pentapetalae</taxon>
        <taxon>rosids</taxon>
        <taxon>fabids</taxon>
        <taxon>Malpighiales</taxon>
        <taxon>Salicaceae</taxon>
        <taxon>Saliceae</taxon>
        <taxon>Populus</taxon>
    </lineage>
</organism>
<proteinExistence type="predicted"/>
<gene>
    <name evidence="1" type="ORF">POPTR_009G011500</name>
</gene>
<accession>B9HQB5</accession>
<dbReference type="Proteomes" id="UP000006729">
    <property type="component" value="Chromosome 9"/>
</dbReference>
<sequence>MVPLIFFKMIELHCPDQGREVVSVLCNIDEEHGRYTYASRWFNVFHSGLDNFGLRLTLDDVVAEEEATKAGAGCSRAIDEPKSSSRRCRRKLGCVAIFWDFSY</sequence>
<dbReference type="HOGENOM" id="CLU_2268443_0_0_1"/>
<evidence type="ECO:0000313" key="2">
    <source>
        <dbReference type="Proteomes" id="UP000006729"/>
    </source>
</evidence>
<dbReference type="AlphaFoldDB" id="B9HQB5"/>
<keyword evidence="2" id="KW-1185">Reference proteome</keyword>
<name>B9HQB5_POPTR</name>
<dbReference type="InParanoid" id="B9HQB5"/>
<evidence type="ECO:0000313" key="1">
    <source>
        <dbReference type="EMBL" id="PNT18926.1"/>
    </source>
</evidence>